<accession>A0A814NGD3</accession>
<dbReference type="PROSITE" id="PS50005">
    <property type="entry name" value="TPR"/>
    <property type="match status" value="2"/>
</dbReference>
<feature type="repeat" description="TPR" evidence="3">
    <location>
        <begin position="591"/>
        <end position="624"/>
    </location>
</feature>
<dbReference type="Gene3D" id="1.25.40.10">
    <property type="entry name" value="Tetratricopeptide repeat domain"/>
    <property type="match status" value="2"/>
</dbReference>
<dbReference type="PANTHER" id="PTHR45641">
    <property type="entry name" value="TETRATRICOPEPTIDE REPEAT PROTEIN (AFU_ORTHOLOGUE AFUA_6G03870)"/>
    <property type="match status" value="1"/>
</dbReference>
<dbReference type="Gene3D" id="3.90.176.10">
    <property type="entry name" value="Toxin ADP-ribosyltransferase, Chain A, domain 1"/>
    <property type="match status" value="1"/>
</dbReference>
<organism evidence="5 8">
    <name type="scientific">Didymodactylos carnosus</name>
    <dbReference type="NCBI Taxonomy" id="1234261"/>
    <lineage>
        <taxon>Eukaryota</taxon>
        <taxon>Metazoa</taxon>
        <taxon>Spiralia</taxon>
        <taxon>Gnathifera</taxon>
        <taxon>Rotifera</taxon>
        <taxon>Eurotatoria</taxon>
        <taxon>Bdelloidea</taxon>
        <taxon>Philodinida</taxon>
        <taxon>Philodinidae</taxon>
        <taxon>Didymodactylos</taxon>
    </lineage>
</organism>
<dbReference type="PANTHER" id="PTHR45641:SF19">
    <property type="entry name" value="NEPHROCYSTIN-3"/>
    <property type="match status" value="1"/>
</dbReference>
<dbReference type="SMART" id="SM00028">
    <property type="entry name" value="TPR"/>
    <property type="match status" value="4"/>
</dbReference>
<gene>
    <name evidence="5" type="ORF">GPM918_LOCUS18370</name>
    <name evidence="4" type="ORF">OVA965_LOCUS14378</name>
    <name evidence="7" type="ORF">SRO942_LOCUS18370</name>
    <name evidence="6" type="ORF">TMI583_LOCUS14386</name>
</gene>
<evidence type="ECO:0000313" key="5">
    <source>
        <dbReference type="EMBL" id="CAF1093233.1"/>
    </source>
</evidence>
<dbReference type="Pfam" id="PF13424">
    <property type="entry name" value="TPR_12"/>
    <property type="match status" value="1"/>
</dbReference>
<evidence type="ECO:0000313" key="4">
    <source>
        <dbReference type="EMBL" id="CAF0997255.1"/>
    </source>
</evidence>
<reference evidence="5" key="1">
    <citation type="submission" date="2021-02" db="EMBL/GenBank/DDBJ databases">
        <authorList>
            <person name="Nowell W R."/>
        </authorList>
    </citation>
    <scope>NUCLEOTIDE SEQUENCE</scope>
</reference>
<protein>
    <submittedName>
        <fullName evidence="5">Uncharacterized protein</fullName>
    </submittedName>
</protein>
<feature type="repeat" description="TPR" evidence="3">
    <location>
        <begin position="549"/>
        <end position="582"/>
    </location>
</feature>
<dbReference type="InterPro" id="IPR011990">
    <property type="entry name" value="TPR-like_helical_dom_sf"/>
</dbReference>
<dbReference type="PROSITE" id="PS50293">
    <property type="entry name" value="TPR_REGION"/>
    <property type="match status" value="1"/>
</dbReference>
<proteinExistence type="predicted"/>
<keyword evidence="8" id="KW-1185">Reference proteome</keyword>
<dbReference type="Proteomes" id="UP000677228">
    <property type="component" value="Unassembled WGS sequence"/>
</dbReference>
<dbReference type="EMBL" id="CAJOBA010006229">
    <property type="protein sequence ID" value="CAF3767018.1"/>
    <property type="molecule type" value="Genomic_DNA"/>
</dbReference>
<name>A0A814NGD3_9BILA</name>
<keyword evidence="2 3" id="KW-0802">TPR repeat</keyword>
<dbReference type="Proteomes" id="UP000682733">
    <property type="component" value="Unassembled WGS sequence"/>
</dbReference>
<dbReference type="Proteomes" id="UP000681722">
    <property type="component" value="Unassembled WGS sequence"/>
</dbReference>
<dbReference type="EMBL" id="CAJNOQ010005293">
    <property type="protein sequence ID" value="CAF1093233.1"/>
    <property type="molecule type" value="Genomic_DNA"/>
</dbReference>
<dbReference type="SUPFAM" id="SSF48452">
    <property type="entry name" value="TPR-like"/>
    <property type="match status" value="1"/>
</dbReference>
<evidence type="ECO:0000256" key="3">
    <source>
        <dbReference type="PROSITE-ProRule" id="PRU00339"/>
    </source>
</evidence>
<evidence type="ECO:0000313" key="7">
    <source>
        <dbReference type="EMBL" id="CAF3858674.1"/>
    </source>
</evidence>
<dbReference type="AlphaFoldDB" id="A0A814NGD3"/>
<dbReference type="EMBL" id="CAJOBC010005294">
    <property type="protein sequence ID" value="CAF3858674.1"/>
    <property type="molecule type" value="Genomic_DNA"/>
</dbReference>
<dbReference type="OrthoDB" id="439127at2759"/>
<evidence type="ECO:0000313" key="6">
    <source>
        <dbReference type="EMBL" id="CAF3767018.1"/>
    </source>
</evidence>
<sequence length="651" mass="75615">MYQFPGVVVGKASLLPLFNDNDQVSIAFVDSKNSDNDDLIKDIKTLLSDDNLKIFSDLCLFIHYIVNNDGQKLILLILSSDVAKQIISIIHDRLEIISIYIYCKDEPQKQKWIAKNYSKTINKIFTDKILLMKHLDDYRSNCANVNKKRPLRSLCCFRRQENNSIRNLSKQSTEFIWFQLIIEILLRMPFTKDTKDIMIKACLDYYHDNEIEKKNILDFESTFCSEHAIRWYTRPCFCPRLTNKVRGTQDPDCLFTFRFIITEIHNQIYSLHQHNLTQQVPTVIYRGKVISTMTLKTLKNNINGLVSINGFLSATREESVADMYSGKGATVPFGYERVLFKLCIIRKIEDKILIQPYASIKQFSHIPDEDEILFSVGTMWRITSIEQDKYDVWNVDLLLASEDDECRIELTQYLKEQLGEKSTLLMFGKFLSEIGEYKKADKYYKILLNELPEHHEDLGPIYNDLGCLRLGQDEYHLAEEYFKKAMDYCTKSTNTNKDNPSLPISIYNHAIVAKQCNKTLQSSSTSSSLQNTIELITKSLSSSNTSLMHKLLNNDGLANYQNGKYAEALDKFQQALNESERKQMYYPPDLSTIYNNIAAAYFKCRRYQEALEYFQQAIRTGLTFWLPNHSSILDYTNNKGIVLKYLATERE</sequence>
<comment type="caution">
    <text evidence="5">The sequence shown here is derived from an EMBL/GenBank/DDBJ whole genome shotgun (WGS) entry which is preliminary data.</text>
</comment>
<dbReference type="SUPFAM" id="SSF56399">
    <property type="entry name" value="ADP-ribosylation"/>
    <property type="match status" value="1"/>
</dbReference>
<dbReference type="EMBL" id="CAJNOK010006220">
    <property type="protein sequence ID" value="CAF0997255.1"/>
    <property type="molecule type" value="Genomic_DNA"/>
</dbReference>
<dbReference type="Pfam" id="PF13181">
    <property type="entry name" value="TPR_8"/>
    <property type="match status" value="1"/>
</dbReference>
<dbReference type="InterPro" id="IPR019734">
    <property type="entry name" value="TPR_rpt"/>
</dbReference>
<evidence type="ECO:0000256" key="2">
    <source>
        <dbReference type="ARBA" id="ARBA00022803"/>
    </source>
</evidence>
<keyword evidence="1" id="KW-0677">Repeat</keyword>
<evidence type="ECO:0000256" key="1">
    <source>
        <dbReference type="ARBA" id="ARBA00022737"/>
    </source>
</evidence>
<dbReference type="Proteomes" id="UP000663829">
    <property type="component" value="Unassembled WGS sequence"/>
</dbReference>
<evidence type="ECO:0000313" key="8">
    <source>
        <dbReference type="Proteomes" id="UP000663829"/>
    </source>
</evidence>